<evidence type="ECO:0000313" key="6">
    <source>
        <dbReference type="Proteomes" id="UP001596074"/>
    </source>
</evidence>
<dbReference type="InterPro" id="IPR018062">
    <property type="entry name" value="HTH_AraC-typ_CS"/>
</dbReference>
<dbReference type="RefSeq" id="WP_378284486.1">
    <property type="nucleotide sequence ID" value="NZ_JBHSON010000036.1"/>
</dbReference>
<organism evidence="5 6">
    <name type="scientific">Actinomadura rugatobispora</name>
    <dbReference type="NCBI Taxonomy" id="1994"/>
    <lineage>
        <taxon>Bacteria</taxon>
        <taxon>Bacillati</taxon>
        <taxon>Actinomycetota</taxon>
        <taxon>Actinomycetes</taxon>
        <taxon>Streptosporangiales</taxon>
        <taxon>Thermomonosporaceae</taxon>
        <taxon>Actinomadura</taxon>
    </lineage>
</organism>
<dbReference type="SUPFAM" id="SSF46689">
    <property type="entry name" value="Homeodomain-like"/>
    <property type="match status" value="1"/>
</dbReference>
<proteinExistence type="predicted"/>
<dbReference type="InterPro" id="IPR009057">
    <property type="entry name" value="Homeodomain-like_sf"/>
</dbReference>
<evidence type="ECO:0000256" key="1">
    <source>
        <dbReference type="ARBA" id="ARBA00023015"/>
    </source>
</evidence>
<evidence type="ECO:0000259" key="4">
    <source>
        <dbReference type="PROSITE" id="PS01124"/>
    </source>
</evidence>
<sequence length="203" mass="21981">MIKTVEAEIPKDLLLLPRGMADRVIGRPIPARDGVGALLAGFLARICTDAGGFTSTDGPRLGAILAGLTSALVAHTLETEDGPEPETHPRTVLLGIRDYIDHHLHDPDLTPGAIAAAHHISISYLHRLFRPDGVTVSAWIRRRRLERACDALADPALSSVSIHDISAQSGFLSHAGFTRAFRAAFGITPGEYRRHHQSRSRRG</sequence>
<evidence type="ECO:0000313" key="5">
    <source>
        <dbReference type="EMBL" id="MFC5748798.1"/>
    </source>
</evidence>
<keyword evidence="6" id="KW-1185">Reference proteome</keyword>
<dbReference type="PANTHER" id="PTHR46796:SF6">
    <property type="entry name" value="ARAC SUBFAMILY"/>
    <property type="match status" value="1"/>
</dbReference>
<dbReference type="Pfam" id="PF12833">
    <property type="entry name" value="HTH_18"/>
    <property type="match status" value="1"/>
</dbReference>
<accession>A0ABW1A1V3</accession>
<dbReference type="Gene3D" id="1.10.10.60">
    <property type="entry name" value="Homeodomain-like"/>
    <property type="match status" value="1"/>
</dbReference>
<dbReference type="PANTHER" id="PTHR46796">
    <property type="entry name" value="HTH-TYPE TRANSCRIPTIONAL ACTIVATOR RHAS-RELATED"/>
    <property type="match status" value="1"/>
</dbReference>
<dbReference type="InterPro" id="IPR020449">
    <property type="entry name" value="Tscrpt_reg_AraC-type_HTH"/>
</dbReference>
<name>A0ABW1A1V3_9ACTN</name>
<dbReference type="Proteomes" id="UP001596074">
    <property type="component" value="Unassembled WGS sequence"/>
</dbReference>
<reference evidence="6" key="1">
    <citation type="journal article" date="2019" name="Int. J. Syst. Evol. Microbiol.">
        <title>The Global Catalogue of Microorganisms (GCM) 10K type strain sequencing project: providing services to taxonomists for standard genome sequencing and annotation.</title>
        <authorList>
            <consortium name="The Broad Institute Genomics Platform"/>
            <consortium name="The Broad Institute Genome Sequencing Center for Infectious Disease"/>
            <person name="Wu L."/>
            <person name="Ma J."/>
        </authorList>
    </citation>
    <scope>NUCLEOTIDE SEQUENCE [LARGE SCALE GENOMIC DNA]</scope>
    <source>
        <strain evidence="6">KCTC 42087</strain>
    </source>
</reference>
<evidence type="ECO:0000256" key="2">
    <source>
        <dbReference type="ARBA" id="ARBA00023125"/>
    </source>
</evidence>
<keyword evidence="3" id="KW-0804">Transcription</keyword>
<keyword evidence="2" id="KW-0238">DNA-binding</keyword>
<dbReference type="PRINTS" id="PR00032">
    <property type="entry name" value="HTHARAC"/>
</dbReference>
<dbReference type="EMBL" id="JBHSON010000036">
    <property type="protein sequence ID" value="MFC5748798.1"/>
    <property type="molecule type" value="Genomic_DNA"/>
</dbReference>
<dbReference type="InterPro" id="IPR050204">
    <property type="entry name" value="AraC_XylS_family_regulators"/>
</dbReference>
<evidence type="ECO:0000256" key="3">
    <source>
        <dbReference type="ARBA" id="ARBA00023163"/>
    </source>
</evidence>
<feature type="domain" description="HTH araC/xylS-type" evidence="4">
    <location>
        <begin position="94"/>
        <end position="195"/>
    </location>
</feature>
<keyword evidence="1" id="KW-0805">Transcription regulation</keyword>
<comment type="caution">
    <text evidence="5">The sequence shown here is derived from an EMBL/GenBank/DDBJ whole genome shotgun (WGS) entry which is preliminary data.</text>
</comment>
<protein>
    <submittedName>
        <fullName evidence="5">Helix-turn-helix transcriptional regulator</fullName>
    </submittedName>
</protein>
<dbReference type="PROSITE" id="PS00041">
    <property type="entry name" value="HTH_ARAC_FAMILY_1"/>
    <property type="match status" value="1"/>
</dbReference>
<dbReference type="InterPro" id="IPR018060">
    <property type="entry name" value="HTH_AraC"/>
</dbReference>
<dbReference type="SMART" id="SM00342">
    <property type="entry name" value="HTH_ARAC"/>
    <property type="match status" value="1"/>
</dbReference>
<dbReference type="PROSITE" id="PS01124">
    <property type="entry name" value="HTH_ARAC_FAMILY_2"/>
    <property type="match status" value="1"/>
</dbReference>
<gene>
    <name evidence="5" type="ORF">ACFPZN_24540</name>
</gene>